<evidence type="ECO:0000256" key="8">
    <source>
        <dbReference type="ARBA" id="ARBA00022614"/>
    </source>
</evidence>
<dbReference type="InterPro" id="IPR003591">
    <property type="entry name" value="Leu-rich_rpt_typical-subtyp"/>
</dbReference>
<evidence type="ECO:0000256" key="12">
    <source>
        <dbReference type="ARBA" id="ARBA00022801"/>
    </source>
</evidence>
<dbReference type="InterPro" id="IPR001611">
    <property type="entry name" value="Leu-rich_rpt"/>
</dbReference>
<evidence type="ECO:0000256" key="23">
    <source>
        <dbReference type="SAM" id="MobiDB-lite"/>
    </source>
</evidence>
<dbReference type="InterPro" id="IPR050410">
    <property type="entry name" value="CCR4/nocturin_mRNA_transcr"/>
</dbReference>
<dbReference type="InterPro" id="IPR005135">
    <property type="entry name" value="Endo/exonuclease/phosphatase"/>
</dbReference>
<dbReference type="Pfam" id="PF03372">
    <property type="entry name" value="Exo_endo_phos"/>
    <property type="match status" value="1"/>
</dbReference>
<feature type="domain" description="Endonuclease/exonuclease/phosphatase" evidence="24">
    <location>
        <begin position="222"/>
        <end position="531"/>
    </location>
</feature>
<feature type="domain" description="Disease resistance R13L4/SHOC-2-like LRR" evidence="25">
    <location>
        <begin position="62"/>
        <end position="155"/>
    </location>
</feature>
<dbReference type="InterPro" id="IPR036691">
    <property type="entry name" value="Endo/exonu/phosph_ase_sf"/>
</dbReference>
<evidence type="ECO:0000256" key="15">
    <source>
        <dbReference type="ARBA" id="ARBA00022884"/>
    </source>
</evidence>
<gene>
    <name evidence="26" type="ORF">Cboi02_000109900</name>
</gene>
<evidence type="ECO:0000256" key="14">
    <source>
        <dbReference type="ARBA" id="ARBA00022842"/>
    </source>
</evidence>
<dbReference type="AlphaFoldDB" id="A0A9W6WEP0"/>
<evidence type="ECO:0000256" key="6">
    <source>
        <dbReference type="ARBA" id="ARBA00012161"/>
    </source>
</evidence>
<keyword evidence="10" id="KW-0479">Metal-binding</keyword>
<dbReference type="SUPFAM" id="SSF56219">
    <property type="entry name" value="DNase I-like"/>
    <property type="match status" value="1"/>
</dbReference>
<evidence type="ECO:0000256" key="17">
    <source>
        <dbReference type="ARBA" id="ARBA00023163"/>
    </source>
</evidence>
<dbReference type="InterPro" id="IPR032675">
    <property type="entry name" value="LRR_dom_sf"/>
</dbReference>
<evidence type="ECO:0000313" key="26">
    <source>
        <dbReference type="EMBL" id="GME67724.1"/>
    </source>
</evidence>
<proteinExistence type="inferred from homology"/>
<comment type="caution">
    <text evidence="26">The sequence shown here is derived from an EMBL/GenBank/DDBJ whole genome shotgun (WGS) entry which is preliminary data.</text>
</comment>
<evidence type="ECO:0000256" key="7">
    <source>
        <dbReference type="ARBA" id="ARBA00022490"/>
    </source>
</evidence>
<evidence type="ECO:0000256" key="11">
    <source>
        <dbReference type="ARBA" id="ARBA00022737"/>
    </source>
</evidence>
<dbReference type="SUPFAM" id="SSF52058">
    <property type="entry name" value="L domain-like"/>
    <property type="match status" value="1"/>
</dbReference>
<feature type="compositionally biased region" description="Polar residues" evidence="23">
    <location>
        <begin position="1"/>
        <end position="16"/>
    </location>
</feature>
<feature type="region of interest" description="Disordered" evidence="23">
    <location>
        <begin position="543"/>
        <end position="573"/>
    </location>
</feature>
<feature type="region of interest" description="Disordered" evidence="23">
    <location>
        <begin position="1"/>
        <end position="36"/>
    </location>
</feature>
<comment type="cofactor">
    <cofactor evidence="2">
        <name>Mg(2+)</name>
        <dbReference type="ChEBI" id="CHEBI:18420"/>
    </cofactor>
</comment>
<evidence type="ECO:0000313" key="27">
    <source>
        <dbReference type="Proteomes" id="UP001165120"/>
    </source>
</evidence>
<keyword evidence="7" id="KW-0963">Cytoplasm</keyword>
<dbReference type="GO" id="GO:0003723">
    <property type="term" value="F:RNA binding"/>
    <property type="evidence" value="ECO:0007669"/>
    <property type="project" value="UniProtKB-KW"/>
</dbReference>
<evidence type="ECO:0000259" key="25">
    <source>
        <dbReference type="Pfam" id="PF23598"/>
    </source>
</evidence>
<keyword evidence="15" id="KW-0694">RNA-binding</keyword>
<dbReference type="Pfam" id="PF23598">
    <property type="entry name" value="LRR_14"/>
    <property type="match status" value="1"/>
</dbReference>
<name>A0A9W6WEP0_CANBO</name>
<feature type="compositionally biased region" description="Low complexity" evidence="23">
    <location>
        <begin position="543"/>
        <end position="556"/>
    </location>
</feature>
<evidence type="ECO:0000256" key="21">
    <source>
        <dbReference type="ARBA" id="ARBA00031469"/>
    </source>
</evidence>
<dbReference type="CDD" id="cd09097">
    <property type="entry name" value="Deadenylase_CCR4"/>
    <property type="match status" value="1"/>
</dbReference>
<evidence type="ECO:0000256" key="20">
    <source>
        <dbReference type="ARBA" id="ARBA00030493"/>
    </source>
</evidence>
<keyword evidence="11" id="KW-0677">Repeat</keyword>
<evidence type="ECO:0000256" key="10">
    <source>
        <dbReference type="ARBA" id="ARBA00022723"/>
    </source>
</evidence>
<evidence type="ECO:0000256" key="2">
    <source>
        <dbReference type="ARBA" id="ARBA00001946"/>
    </source>
</evidence>
<comment type="catalytic activity">
    <reaction evidence="1">
        <text>Exonucleolytic cleavage of poly(A) to 5'-AMP.</text>
        <dbReference type="EC" id="3.1.13.4"/>
    </reaction>
</comment>
<keyword evidence="27" id="KW-1185">Reference proteome</keyword>
<keyword evidence="13" id="KW-0269">Exonuclease</keyword>
<evidence type="ECO:0000259" key="24">
    <source>
        <dbReference type="Pfam" id="PF03372"/>
    </source>
</evidence>
<keyword evidence="12" id="KW-0378">Hydrolase</keyword>
<dbReference type="GO" id="GO:0046872">
    <property type="term" value="F:metal ion binding"/>
    <property type="evidence" value="ECO:0007669"/>
    <property type="project" value="UniProtKB-KW"/>
</dbReference>
<dbReference type="EMBL" id="BSXN01000238">
    <property type="protein sequence ID" value="GME67724.1"/>
    <property type="molecule type" value="Genomic_DNA"/>
</dbReference>
<evidence type="ECO:0000256" key="18">
    <source>
        <dbReference type="ARBA" id="ARBA00023242"/>
    </source>
</evidence>
<protein>
    <recommendedName>
        <fullName evidence="19">CCR4-Not complex 3'-5'-exoribonuclease subunit Ccr4</fullName>
        <ecNumber evidence="6">3.1.13.4</ecNumber>
    </recommendedName>
    <alternativeName>
        <fullName evidence="20">Carbon catabolite repressor protein 4</fullName>
    </alternativeName>
    <alternativeName>
        <fullName evidence="21">Cytoplasmic deadenylase</fullName>
    </alternativeName>
    <alternativeName>
        <fullName evidence="22">Glucose-repressible alcohol dehydrogenase transcriptional effector</fullName>
    </alternativeName>
</protein>
<dbReference type="Gene3D" id="3.60.10.10">
    <property type="entry name" value="Endonuclease/exonuclease/phosphatase"/>
    <property type="match status" value="1"/>
</dbReference>
<dbReference type="Proteomes" id="UP001165120">
    <property type="component" value="Unassembled WGS sequence"/>
</dbReference>
<dbReference type="GO" id="GO:0005737">
    <property type="term" value="C:cytoplasm"/>
    <property type="evidence" value="ECO:0007669"/>
    <property type="project" value="UniProtKB-SubCell"/>
</dbReference>
<evidence type="ECO:0000256" key="22">
    <source>
        <dbReference type="ARBA" id="ARBA00033317"/>
    </source>
</evidence>
<dbReference type="InterPro" id="IPR055414">
    <property type="entry name" value="LRR_R13L4/SHOC2-like"/>
</dbReference>
<reference evidence="26" key="1">
    <citation type="submission" date="2023-04" db="EMBL/GenBank/DDBJ databases">
        <title>Candida boidinii NBRC 10035.</title>
        <authorList>
            <person name="Ichikawa N."/>
            <person name="Sato H."/>
            <person name="Tonouchi N."/>
        </authorList>
    </citation>
    <scope>NUCLEOTIDE SEQUENCE</scope>
    <source>
        <strain evidence="26">NBRC 10035</strain>
    </source>
</reference>
<keyword evidence="17" id="KW-0804">Transcription</keyword>
<evidence type="ECO:0000256" key="9">
    <source>
        <dbReference type="ARBA" id="ARBA00022722"/>
    </source>
</evidence>
<dbReference type="SMART" id="SM00369">
    <property type="entry name" value="LRR_TYP"/>
    <property type="match status" value="3"/>
</dbReference>
<dbReference type="Gene3D" id="3.80.10.10">
    <property type="entry name" value="Ribonuclease Inhibitor"/>
    <property type="match status" value="1"/>
</dbReference>
<sequence>MVTGSAGANSQDSNILMHNKKTAPQESSADEEEQEQRIRIKENNKQLWTALDLSGQLISNLTDKVFNYQFLRRLYLNGNKFTELPKSISKLKCLRVLDVSSNNLTEIPKELGMLFNLKYLYLFDNDIKNIPNEFGNLYDLKFLGIEGNLNMDKEIIELISKKGTRGLVIHLRDNCLKLDDPKPRLWIKISDEDGEPVVDDEVESKKDISKLNSIEDNSFTLMSYNTLCHHYATPKMYKYTPSWALNWNYRKEKLTEEILSYKTNIICLQEVETRTYEEYWVPLMEKLNYKGLFHCKGRARTMNEKNAKKVDGCATFYRTNIFELVEKKFLDYSGLVMTQEKFKKTEDVFNRFLNKDNVASVVILKHIKSNKKILIANTHLHWDPEFNDVKTMQVEVLIDEIQNIVKKSLHFHHNEVNKVPIIICGDFNSQTDSAVYQLLSQGIVKKHVDFHGRDYGKFTDDGFVNPLHLKSSYDCINELPFTNFTPLFTEVIDYIWYSTESLNVKGLLGKVDPEYVNKTIGFPNQHFPSDHVPLISKFEFTNTSSSNNSSSTQSNRRSNKIDFRSDGGFSRKT</sequence>
<dbReference type="GO" id="GO:0004535">
    <property type="term" value="F:poly(A)-specific ribonuclease activity"/>
    <property type="evidence" value="ECO:0007669"/>
    <property type="project" value="UniProtKB-EC"/>
</dbReference>
<evidence type="ECO:0000256" key="3">
    <source>
        <dbReference type="ARBA" id="ARBA00004123"/>
    </source>
</evidence>
<organism evidence="26 27">
    <name type="scientific">Candida boidinii</name>
    <name type="common">Yeast</name>
    <dbReference type="NCBI Taxonomy" id="5477"/>
    <lineage>
        <taxon>Eukaryota</taxon>
        <taxon>Fungi</taxon>
        <taxon>Dikarya</taxon>
        <taxon>Ascomycota</taxon>
        <taxon>Saccharomycotina</taxon>
        <taxon>Pichiomycetes</taxon>
        <taxon>Pichiales</taxon>
        <taxon>Pichiaceae</taxon>
        <taxon>Ogataea</taxon>
        <taxon>Ogataea/Candida clade</taxon>
    </lineage>
</organism>
<dbReference type="PANTHER" id="PTHR12121:SF100">
    <property type="entry name" value="POLY(A)-SPECIFIC RIBONUCLEASE"/>
    <property type="match status" value="1"/>
</dbReference>
<dbReference type="PANTHER" id="PTHR12121">
    <property type="entry name" value="CARBON CATABOLITE REPRESSOR PROTEIN 4"/>
    <property type="match status" value="1"/>
</dbReference>
<evidence type="ECO:0000256" key="4">
    <source>
        <dbReference type="ARBA" id="ARBA00004496"/>
    </source>
</evidence>
<evidence type="ECO:0000256" key="16">
    <source>
        <dbReference type="ARBA" id="ARBA00023015"/>
    </source>
</evidence>
<keyword evidence="14" id="KW-0460">Magnesium</keyword>
<comment type="similarity">
    <text evidence="5">Belongs to the CCR4/nocturin family.</text>
</comment>
<keyword evidence="18" id="KW-0539">Nucleus</keyword>
<comment type="subcellular location">
    <subcellularLocation>
        <location evidence="4">Cytoplasm</location>
    </subcellularLocation>
    <subcellularLocation>
        <location evidence="3">Nucleus</location>
    </subcellularLocation>
</comment>
<dbReference type="EC" id="3.1.13.4" evidence="6"/>
<keyword evidence="9" id="KW-0540">Nuclease</keyword>
<evidence type="ECO:0000256" key="1">
    <source>
        <dbReference type="ARBA" id="ARBA00001663"/>
    </source>
</evidence>
<dbReference type="GO" id="GO:0005634">
    <property type="term" value="C:nucleus"/>
    <property type="evidence" value="ECO:0007669"/>
    <property type="project" value="UniProtKB-SubCell"/>
</dbReference>
<keyword evidence="16" id="KW-0805">Transcription regulation</keyword>
<evidence type="ECO:0000256" key="19">
    <source>
        <dbReference type="ARBA" id="ARBA00023475"/>
    </source>
</evidence>
<evidence type="ECO:0000256" key="5">
    <source>
        <dbReference type="ARBA" id="ARBA00010774"/>
    </source>
</evidence>
<dbReference type="PROSITE" id="PS51450">
    <property type="entry name" value="LRR"/>
    <property type="match status" value="2"/>
</dbReference>
<keyword evidence="8" id="KW-0433">Leucine-rich repeat</keyword>
<evidence type="ECO:0000256" key="13">
    <source>
        <dbReference type="ARBA" id="ARBA00022839"/>
    </source>
</evidence>
<accession>A0A9W6WEP0</accession>